<evidence type="ECO:0000313" key="3">
    <source>
        <dbReference type="Proteomes" id="UP000077786"/>
    </source>
</evidence>
<dbReference type="SUPFAM" id="SSF51735">
    <property type="entry name" value="NAD(P)-binding Rossmann-fold domains"/>
    <property type="match status" value="1"/>
</dbReference>
<keyword evidence="1" id="KW-0560">Oxidoreductase</keyword>
<dbReference type="Gene3D" id="3.40.50.720">
    <property type="entry name" value="NAD(P)-binding Rossmann-like Domain"/>
    <property type="match status" value="1"/>
</dbReference>
<dbReference type="AlphaFoldDB" id="A0A1B6VH44"/>
<evidence type="ECO:0000256" key="1">
    <source>
        <dbReference type="ARBA" id="ARBA00023002"/>
    </source>
</evidence>
<dbReference type="EMBL" id="LUTU01000014">
    <property type="protein sequence ID" value="OAJ66549.1"/>
    <property type="molecule type" value="Genomic_DNA"/>
</dbReference>
<comment type="caution">
    <text evidence="2">The sequence shown here is derived from an EMBL/GenBank/DDBJ whole genome shotgun (WGS) entry which is preliminary data.</text>
</comment>
<dbReference type="InterPro" id="IPR002347">
    <property type="entry name" value="SDR_fam"/>
</dbReference>
<dbReference type="RefSeq" id="WP_064275186.1">
    <property type="nucleotide sequence ID" value="NZ_LUTU01000014.1"/>
</dbReference>
<protein>
    <submittedName>
        <fullName evidence="2">Oxidoreductase</fullName>
    </submittedName>
</protein>
<dbReference type="GO" id="GO:0016491">
    <property type="term" value="F:oxidoreductase activity"/>
    <property type="evidence" value="ECO:0007669"/>
    <property type="project" value="UniProtKB-KW"/>
</dbReference>
<sequence length="323" mass="34582">MTRLPQTSWSLDNLNRLDGQTALITGSTGGLGFEIACGLAERGASIILSGRSLEKGRAALNRLYERIPSVQGRFEVLDLASLASIAAFATALREQGRPIQLLANNAGIMGPASRLTTKDGFELQFGTNHLGHFALTGRLLPLLASGNATIMTVASLAALKGEIPFGDLNARHRYNPMARYRQSKLSNLLFALELDRRAKKAPWPIHSRAAHPGWAASDIVSNNGSLDRNGTPIGRWGRKIARSFAGPVFHMMGQTVEEGAWPLLYALASPEAQDGGYYGPQGKGERTGLPGDAGLPGSASDHTLAKRLWAISEEMTGVKYGLL</sequence>
<dbReference type="Proteomes" id="UP000077786">
    <property type="component" value="Unassembled WGS sequence"/>
</dbReference>
<name>A0A1B6VH44_9PROT</name>
<accession>A0A1B6VH44</accession>
<dbReference type="PANTHER" id="PTHR43157:SF31">
    <property type="entry name" value="PHOSPHATIDYLINOSITOL-GLYCAN BIOSYNTHESIS CLASS F PROTEIN"/>
    <property type="match status" value="1"/>
</dbReference>
<dbReference type="PATRIC" id="fig|38307.3.peg.2799"/>
<dbReference type="PRINTS" id="PR00081">
    <property type="entry name" value="GDHRDH"/>
</dbReference>
<dbReference type="InterPro" id="IPR036291">
    <property type="entry name" value="NAD(P)-bd_dom_sf"/>
</dbReference>
<organism evidence="2 3">
    <name type="scientific">Gluconobacter cerinus</name>
    <dbReference type="NCBI Taxonomy" id="38307"/>
    <lineage>
        <taxon>Bacteria</taxon>
        <taxon>Pseudomonadati</taxon>
        <taxon>Pseudomonadota</taxon>
        <taxon>Alphaproteobacteria</taxon>
        <taxon>Acetobacterales</taxon>
        <taxon>Acetobacteraceae</taxon>
        <taxon>Gluconobacter</taxon>
    </lineage>
</organism>
<dbReference type="PANTHER" id="PTHR43157">
    <property type="entry name" value="PHOSPHATIDYLINOSITOL-GLYCAN BIOSYNTHESIS CLASS F PROTEIN-RELATED"/>
    <property type="match status" value="1"/>
</dbReference>
<reference evidence="2 3" key="1">
    <citation type="submission" date="2016-03" db="EMBL/GenBank/DDBJ databases">
        <title>Draft genome sequence of Gluconobacter cerinus strain CECT 9110.</title>
        <authorList>
            <person name="Sainz F."/>
            <person name="Mas A."/>
            <person name="Torija M.J."/>
        </authorList>
    </citation>
    <scope>NUCLEOTIDE SEQUENCE [LARGE SCALE GENOMIC DNA]</scope>
    <source>
        <strain evidence="2 3">CECT 9110</strain>
    </source>
</reference>
<dbReference type="OrthoDB" id="109589at2"/>
<dbReference type="NCBIfam" id="NF004513">
    <property type="entry name" value="PRK05854.1"/>
    <property type="match status" value="1"/>
</dbReference>
<dbReference type="Pfam" id="PF00106">
    <property type="entry name" value="adh_short"/>
    <property type="match status" value="1"/>
</dbReference>
<gene>
    <name evidence="2" type="ORF">A0123_02681</name>
</gene>
<evidence type="ECO:0000313" key="2">
    <source>
        <dbReference type="EMBL" id="OAJ66549.1"/>
    </source>
</evidence>
<proteinExistence type="predicted"/>